<evidence type="ECO:0000256" key="3">
    <source>
        <dbReference type="ARBA" id="ARBA00022821"/>
    </source>
</evidence>
<evidence type="ECO:0000313" key="8">
    <source>
        <dbReference type="EMBL" id="KAK7259635.1"/>
    </source>
</evidence>
<dbReference type="PRINTS" id="PR00364">
    <property type="entry name" value="DISEASERSIST"/>
</dbReference>
<dbReference type="Pfam" id="PF00931">
    <property type="entry name" value="NB-ARC"/>
    <property type="match status" value="1"/>
</dbReference>
<evidence type="ECO:0000259" key="5">
    <source>
        <dbReference type="Pfam" id="PF18052"/>
    </source>
</evidence>
<dbReference type="InterPro" id="IPR055414">
    <property type="entry name" value="LRR_R13L4/SHOC2-like"/>
</dbReference>
<dbReference type="InterPro" id="IPR027417">
    <property type="entry name" value="P-loop_NTPase"/>
</dbReference>
<evidence type="ECO:0000256" key="2">
    <source>
        <dbReference type="ARBA" id="ARBA00022741"/>
    </source>
</evidence>
<dbReference type="GO" id="GO:0043531">
    <property type="term" value="F:ADP binding"/>
    <property type="evidence" value="ECO:0007669"/>
    <property type="project" value="InterPro"/>
</dbReference>
<dbReference type="InterPro" id="IPR042197">
    <property type="entry name" value="Apaf_helical"/>
</dbReference>
<dbReference type="Gene3D" id="3.40.50.300">
    <property type="entry name" value="P-loop containing nucleotide triphosphate hydrolases"/>
    <property type="match status" value="1"/>
</dbReference>
<dbReference type="Gene3D" id="1.10.10.10">
    <property type="entry name" value="Winged helix-like DNA-binding domain superfamily/Winged helix DNA-binding domain"/>
    <property type="match status" value="1"/>
</dbReference>
<evidence type="ECO:0000313" key="9">
    <source>
        <dbReference type="Proteomes" id="UP001372338"/>
    </source>
</evidence>
<dbReference type="Gene3D" id="1.10.8.430">
    <property type="entry name" value="Helical domain of apoptotic protease-activating factors"/>
    <property type="match status" value="1"/>
</dbReference>
<dbReference type="FunFam" id="1.10.10.10:FF:000322">
    <property type="entry name" value="Probable disease resistance protein At1g63360"/>
    <property type="match status" value="1"/>
</dbReference>
<dbReference type="InterPro" id="IPR041118">
    <property type="entry name" value="Rx_N"/>
</dbReference>
<dbReference type="AlphaFoldDB" id="A0AAN9ER76"/>
<proteinExistence type="predicted"/>
<evidence type="ECO:0000259" key="7">
    <source>
        <dbReference type="Pfam" id="PF23598"/>
    </source>
</evidence>
<dbReference type="SUPFAM" id="SSF52058">
    <property type="entry name" value="L domain-like"/>
    <property type="match status" value="1"/>
</dbReference>
<dbReference type="Pfam" id="PF23598">
    <property type="entry name" value="LRR_14"/>
    <property type="match status" value="1"/>
</dbReference>
<dbReference type="FunFam" id="1.10.8.430:FF:000003">
    <property type="entry name" value="Probable disease resistance protein At5g66910"/>
    <property type="match status" value="1"/>
</dbReference>
<dbReference type="PANTHER" id="PTHR23155">
    <property type="entry name" value="DISEASE RESISTANCE PROTEIN RP"/>
    <property type="match status" value="1"/>
</dbReference>
<organism evidence="8 9">
    <name type="scientific">Crotalaria pallida</name>
    <name type="common">Smooth rattlebox</name>
    <name type="synonym">Crotalaria striata</name>
    <dbReference type="NCBI Taxonomy" id="3830"/>
    <lineage>
        <taxon>Eukaryota</taxon>
        <taxon>Viridiplantae</taxon>
        <taxon>Streptophyta</taxon>
        <taxon>Embryophyta</taxon>
        <taxon>Tracheophyta</taxon>
        <taxon>Spermatophyta</taxon>
        <taxon>Magnoliopsida</taxon>
        <taxon>eudicotyledons</taxon>
        <taxon>Gunneridae</taxon>
        <taxon>Pentapetalae</taxon>
        <taxon>rosids</taxon>
        <taxon>fabids</taxon>
        <taxon>Fabales</taxon>
        <taxon>Fabaceae</taxon>
        <taxon>Papilionoideae</taxon>
        <taxon>50 kb inversion clade</taxon>
        <taxon>genistoids sensu lato</taxon>
        <taxon>core genistoids</taxon>
        <taxon>Crotalarieae</taxon>
        <taxon>Crotalaria</taxon>
    </lineage>
</organism>
<evidence type="ECO:0000259" key="6">
    <source>
        <dbReference type="Pfam" id="PF23559"/>
    </source>
</evidence>
<dbReference type="FunFam" id="3.40.50.300:FF:001091">
    <property type="entry name" value="Probable disease resistance protein At1g61300"/>
    <property type="match status" value="1"/>
</dbReference>
<dbReference type="InterPro" id="IPR036388">
    <property type="entry name" value="WH-like_DNA-bd_sf"/>
</dbReference>
<dbReference type="CDD" id="cd14798">
    <property type="entry name" value="RX-CC_like"/>
    <property type="match status" value="1"/>
</dbReference>
<dbReference type="Gene3D" id="1.20.5.4130">
    <property type="match status" value="1"/>
</dbReference>
<keyword evidence="3" id="KW-0611">Plant defense</keyword>
<dbReference type="InterPro" id="IPR002182">
    <property type="entry name" value="NB-ARC"/>
</dbReference>
<dbReference type="Gene3D" id="3.80.10.10">
    <property type="entry name" value="Ribonuclease Inhibitor"/>
    <property type="match status" value="1"/>
</dbReference>
<feature type="domain" description="Disease resistance protein winged helix" evidence="6">
    <location>
        <begin position="443"/>
        <end position="513"/>
    </location>
</feature>
<evidence type="ECO:0000256" key="1">
    <source>
        <dbReference type="ARBA" id="ARBA00022737"/>
    </source>
</evidence>
<dbReference type="SUPFAM" id="SSF52540">
    <property type="entry name" value="P-loop containing nucleoside triphosphate hydrolases"/>
    <property type="match status" value="1"/>
</dbReference>
<dbReference type="InterPro" id="IPR032675">
    <property type="entry name" value="LRR_dom_sf"/>
</dbReference>
<keyword evidence="9" id="KW-1185">Reference proteome</keyword>
<dbReference type="Proteomes" id="UP001372338">
    <property type="component" value="Unassembled WGS sequence"/>
</dbReference>
<evidence type="ECO:0000259" key="4">
    <source>
        <dbReference type="Pfam" id="PF00931"/>
    </source>
</evidence>
<feature type="domain" description="NB-ARC" evidence="4">
    <location>
        <begin position="177"/>
        <end position="355"/>
    </location>
</feature>
<feature type="domain" description="Disease resistance N-terminal" evidence="5">
    <location>
        <begin position="8"/>
        <end position="91"/>
    </location>
</feature>
<dbReference type="Pfam" id="PF18052">
    <property type="entry name" value="Rx_N"/>
    <property type="match status" value="1"/>
</dbReference>
<reference evidence="8 9" key="1">
    <citation type="submission" date="2024-01" db="EMBL/GenBank/DDBJ databases">
        <title>The genomes of 5 underutilized Papilionoideae crops provide insights into root nodulation and disease resistanc.</title>
        <authorList>
            <person name="Yuan L."/>
        </authorList>
    </citation>
    <scope>NUCLEOTIDE SEQUENCE [LARGE SCALE GENOMIC DNA]</scope>
    <source>
        <strain evidence="8">ZHUSHIDOU_FW_LH</strain>
        <tissue evidence="8">Leaf</tissue>
    </source>
</reference>
<dbReference type="InterPro" id="IPR044974">
    <property type="entry name" value="Disease_R_plants"/>
</dbReference>
<keyword evidence="1" id="KW-0677">Repeat</keyword>
<dbReference type="GO" id="GO:0098542">
    <property type="term" value="P:defense response to other organism"/>
    <property type="evidence" value="ECO:0007669"/>
    <property type="project" value="TreeGrafter"/>
</dbReference>
<dbReference type="Pfam" id="PF23559">
    <property type="entry name" value="WHD_DRP"/>
    <property type="match status" value="1"/>
</dbReference>
<keyword evidence="2" id="KW-0547">Nucleotide-binding</keyword>
<dbReference type="EMBL" id="JAYWIO010000005">
    <property type="protein sequence ID" value="KAK7259635.1"/>
    <property type="molecule type" value="Genomic_DNA"/>
</dbReference>
<accession>A0AAN9ER76</accession>
<gene>
    <name evidence="8" type="ORF">RIF29_25247</name>
</gene>
<dbReference type="InterPro" id="IPR058922">
    <property type="entry name" value="WHD_DRP"/>
</dbReference>
<dbReference type="PANTHER" id="PTHR23155:SF1052">
    <property type="entry name" value="DISEASE RESISTANCE PROTEIN RPM1"/>
    <property type="match status" value="1"/>
</dbReference>
<dbReference type="InterPro" id="IPR038005">
    <property type="entry name" value="RX-like_CC"/>
</dbReference>
<feature type="domain" description="Disease resistance R13L4/SHOC-2-like LRR" evidence="7">
    <location>
        <begin position="582"/>
        <end position="893"/>
    </location>
</feature>
<sequence length="986" mass="112620">MAETGVLFALQKVYQLLLEEGTFLASIHKEIVVIKDELESIGAFLKDADTRAAREGDANEGIKVWVKQLREASFRIEDVIDEYIYVALKVHHPGFIASLRKIAHVIKTLKSRHQILSEIGDIKLSVLQIKERSERYNFRSSLEQGGSTSYRGTEDVKWRDPRLASLFIEEAEVVGFESSRDELVGQLLEGMAERTVISVVGMGGLGKTTLAKLVFDNQKVRGHFDCHAFVTVSQSYTTRGLLIDLIEQICKGTMESLPQSIHKMEEKSLITEVRQYLQQKRYLVVFDDVWKLDFADEIELAMPNNNKGSRIIITTRMMHAAEFFKKAFPVHIHKLQLLLPNNAWELFCKKAFRYELDQNCPIELMDMSNEIVQKCNGLPLAIVAIGGLLSTKSKSMFEWKKVSQNLSIELERNAHLTNITRILSLSFDDLPYYLKACMLYFGVYPEDYSISPVKLTRQWIAEGFVQNEEKRTLEEVAKEYLTELIQRSLVQVSKLGSDGKIKGCQVHDLLREVVIRKMEDLSFCHLVQDDKSVSFGITRRLSISTGSKDVLSCTDHSSIHSSIRAIHIFEKGELPEDFMSKFIAKLKHLKVLDFEDTLLNYVPDNLGKLFHLRYLNLRNTKVLVLPKSIGELQNLETLDLRQTLVHELPSSIKKLSKLRHLAAYQRNQEVDYSVMETTKGVVVKKGIGCLTSLQDLRFVEVGHGGIDFIQELKKLRQLRRLGLKFVRREHGNALCASLVEMKYLESLNITAIAEDEIIDLNFMSSPPQLEWLNFKARLQRLPDWIPKLQYLVKLRLSLSMLKDDPLKSLKNLPNLLRLSLCDNAYSGEILHFEGGGFPKVKKLFLSRLNRIQSVIIDKEALLDLEYLSVDRIPHLKEVPSGIKHLKNLELVKFSDMPIEFVESIDPDQGQDYCIISHVPLVIIRQKNGPKLMDYDIRTIRSSSIVSKIEVPFFSNHTMLLSSMYLITNAYMSVSNHTISVTLSTSS</sequence>
<protein>
    <submittedName>
        <fullName evidence="8">Uncharacterized protein</fullName>
    </submittedName>
</protein>
<comment type="caution">
    <text evidence="8">The sequence shown here is derived from an EMBL/GenBank/DDBJ whole genome shotgun (WGS) entry which is preliminary data.</text>
</comment>
<name>A0AAN9ER76_CROPI</name>